<feature type="region of interest" description="Disordered" evidence="1">
    <location>
        <begin position="223"/>
        <end position="242"/>
    </location>
</feature>
<sequence length="268" mass="29817">MANEMITAVVHPTAEDSDGDAYLFPHDDVDDDDALPAIGMSRLSLETSDGDGYLFQRDDKDGALPTIRMSRLSIETSDGEVADGELSDKDPSKQLLHDDDDDDDDEDDLSPLNFAGFGSLPGTPTRRRRGRRDKEYRSDGEARGRRREQRRGRDWWVEREWERRRRREQGIAVDEGECQLLVRRKGRPGCICMDIDEVKACRELGIELQPCDWTVGFSGSAVDTSSGGNSPIANLRISSPGDDPKDVKARLKMWAHAVALASSTSFSG</sequence>
<feature type="compositionally biased region" description="Basic and acidic residues" evidence="1">
    <location>
        <begin position="86"/>
        <end position="97"/>
    </location>
</feature>
<evidence type="ECO:0000313" key="3">
    <source>
        <dbReference type="RefSeq" id="XP_039136774.1"/>
    </source>
</evidence>
<accession>A0AB40CA65</accession>
<feature type="compositionally biased region" description="Basic and acidic residues" evidence="1">
    <location>
        <begin position="132"/>
        <end position="143"/>
    </location>
</feature>
<feature type="compositionally biased region" description="Acidic residues" evidence="1">
    <location>
        <begin position="98"/>
        <end position="109"/>
    </location>
</feature>
<dbReference type="GeneID" id="120274088"/>
<gene>
    <name evidence="3" type="primary">LOC120274088</name>
</gene>
<evidence type="ECO:0000256" key="1">
    <source>
        <dbReference type="SAM" id="MobiDB-lite"/>
    </source>
</evidence>
<name>A0AB40CA65_DIOCR</name>
<dbReference type="PANTHER" id="PTHR31865:SF2">
    <property type="entry name" value="OSJNBA0004B13.24 PROTEIN"/>
    <property type="match status" value="1"/>
</dbReference>
<proteinExistence type="predicted"/>
<dbReference type="AlphaFoldDB" id="A0AB40CA65"/>
<dbReference type="PANTHER" id="PTHR31865">
    <property type="entry name" value="OSJNBA0071G03.3 PROTEIN"/>
    <property type="match status" value="1"/>
</dbReference>
<evidence type="ECO:0000313" key="2">
    <source>
        <dbReference type="Proteomes" id="UP001515500"/>
    </source>
</evidence>
<dbReference type="RefSeq" id="XP_039136774.1">
    <property type="nucleotide sequence ID" value="XM_039280840.1"/>
</dbReference>
<organism evidence="2 3">
    <name type="scientific">Dioscorea cayennensis subsp. rotundata</name>
    <name type="common">White Guinea yam</name>
    <name type="synonym">Dioscorea rotundata</name>
    <dbReference type="NCBI Taxonomy" id="55577"/>
    <lineage>
        <taxon>Eukaryota</taxon>
        <taxon>Viridiplantae</taxon>
        <taxon>Streptophyta</taxon>
        <taxon>Embryophyta</taxon>
        <taxon>Tracheophyta</taxon>
        <taxon>Spermatophyta</taxon>
        <taxon>Magnoliopsida</taxon>
        <taxon>Liliopsida</taxon>
        <taxon>Dioscoreales</taxon>
        <taxon>Dioscoreaceae</taxon>
        <taxon>Dioscorea</taxon>
    </lineage>
</organism>
<keyword evidence="2" id="KW-1185">Reference proteome</keyword>
<feature type="compositionally biased region" description="Polar residues" evidence="1">
    <location>
        <begin position="223"/>
        <end position="232"/>
    </location>
</feature>
<dbReference type="Proteomes" id="UP001515500">
    <property type="component" value="Chromosome 12"/>
</dbReference>
<reference evidence="3" key="1">
    <citation type="submission" date="2025-08" db="UniProtKB">
        <authorList>
            <consortium name="RefSeq"/>
        </authorList>
    </citation>
    <scope>IDENTIFICATION</scope>
</reference>
<feature type="region of interest" description="Disordered" evidence="1">
    <location>
        <begin position="74"/>
        <end position="149"/>
    </location>
</feature>
<protein>
    <submittedName>
        <fullName evidence="3">Uncharacterized protein LOC120274088</fullName>
    </submittedName>
</protein>